<name>A0A8H7HE94_9AGAM</name>
<accession>A0A8H7HE94</accession>
<comment type="caution">
    <text evidence="1">The sequence shown here is derived from an EMBL/GenBank/DDBJ whole genome shotgun (WGS) entry which is preliminary data.</text>
</comment>
<sequence>MHMAQALTSNPFGTGTLVGAVHKLATYASLTATKKWVQDYMYPPHPVGDEAPDGTKVPAGMVVPQQRSQDASVHTYLCGSGLFEVFGTYDYENNKVIKTSIHFHVPFFGRLLIVDSFTRVLMNKLEFSVPADCAPITGKVYILPQGQVPDHPNSIGLGFDLTTPGYDNLHHPGLPLFPADPQVLSTKAWYKDVPLMENHVVSALRAVPETPVKHTVSNEHIVLAVDREFRLETGHFLILNASIPKMPKTTSSHLVVLSGFFSAFAVADKQNKNHRIYIPATPGYARSSSESEVSVSKQQTVRIRFMNLFQLNGTINTETLYINAILSVFIPAVRSTHTCQIRGNLGDVAGVVAFLDEPLVNGLVNLDCDPASADKTVFVTLKLSVSLIGRIKEDNYPLLVLGKQ</sequence>
<gene>
    <name evidence="1" type="ORF">RHS04_01129</name>
</gene>
<reference evidence="1" key="1">
    <citation type="submission" date="2020-09" db="EMBL/GenBank/DDBJ databases">
        <title>Comparative genome analyses of four rice-infecting Rhizoctonia solani isolates reveal extensive enrichment of homogalacturonan modification genes.</title>
        <authorList>
            <person name="Lee D.-Y."/>
            <person name="Jeon J."/>
            <person name="Kim K.-T."/>
            <person name="Cheong K."/>
            <person name="Song H."/>
            <person name="Choi G."/>
            <person name="Ko J."/>
            <person name="Opiyo S.O."/>
            <person name="Zuo S."/>
            <person name="Madhav S."/>
            <person name="Lee Y.-H."/>
            <person name="Wang G.-L."/>
        </authorList>
    </citation>
    <scope>NUCLEOTIDE SEQUENCE</scope>
    <source>
        <strain evidence="1">AG1-IA YN-7</strain>
    </source>
</reference>
<proteinExistence type="predicted"/>
<evidence type="ECO:0000313" key="2">
    <source>
        <dbReference type="Proteomes" id="UP000650582"/>
    </source>
</evidence>
<protein>
    <submittedName>
        <fullName evidence="1">Uncharacterized protein</fullName>
    </submittedName>
</protein>
<organism evidence="1 2">
    <name type="scientific">Rhizoctonia solani</name>
    <dbReference type="NCBI Taxonomy" id="456999"/>
    <lineage>
        <taxon>Eukaryota</taxon>
        <taxon>Fungi</taxon>
        <taxon>Dikarya</taxon>
        <taxon>Basidiomycota</taxon>
        <taxon>Agaricomycotina</taxon>
        <taxon>Agaricomycetes</taxon>
        <taxon>Cantharellales</taxon>
        <taxon>Ceratobasidiaceae</taxon>
        <taxon>Rhizoctonia</taxon>
    </lineage>
</organism>
<dbReference type="EMBL" id="JACYCC010000024">
    <property type="protein sequence ID" value="KAF8684921.1"/>
    <property type="molecule type" value="Genomic_DNA"/>
</dbReference>
<dbReference type="Proteomes" id="UP000650582">
    <property type="component" value="Unassembled WGS sequence"/>
</dbReference>
<evidence type="ECO:0000313" key="1">
    <source>
        <dbReference type="EMBL" id="KAF8684921.1"/>
    </source>
</evidence>
<dbReference type="AlphaFoldDB" id="A0A8H7HE94"/>